<name>A0ABS0B0H5_9BACT</name>
<keyword evidence="2" id="KW-1185">Reference proteome</keyword>
<evidence type="ECO:0000313" key="2">
    <source>
        <dbReference type="Proteomes" id="UP001194714"/>
    </source>
</evidence>
<organism evidence="1 2">
    <name type="scientific">Candidatus Neptunichlamydia vexilliferae</name>
    <dbReference type="NCBI Taxonomy" id="1651774"/>
    <lineage>
        <taxon>Bacteria</taxon>
        <taxon>Pseudomonadati</taxon>
        <taxon>Chlamydiota</taxon>
        <taxon>Chlamydiia</taxon>
        <taxon>Parachlamydiales</taxon>
        <taxon>Simkaniaceae</taxon>
        <taxon>Candidatus Neptunichlamydia</taxon>
    </lineage>
</organism>
<evidence type="ECO:0000313" key="1">
    <source>
        <dbReference type="EMBL" id="MBF5059700.1"/>
    </source>
</evidence>
<proteinExistence type="predicted"/>
<dbReference type="EMBL" id="JAAEJV010000035">
    <property type="protein sequence ID" value="MBF5059700.1"/>
    <property type="molecule type" value="Genomic_DNA"/>
</dbReference>
<sequence>MMNELCFPIPPVKTQLESYKNFYASLKKEDIQKPLAGLSPFLKTGYAYVYQLLLKEKNEPQVHHLASFWEQAKKDIANNCLTLPRFFNHNLRLAVLLAETQEKAPFFYGELMKSIRDFYNKGLWLDIEAYDELKLDSYFANPQIFKGYPYPFHRLMILYLEKGDLSLRMFIESFIEDEFPFALAVLPAKGGGPHGDYYADPLSFFIHDLLHWCEFVHDLAPSPQKWPVLRQALQRFYHSLTPQNREPLIVLFLLLHEILPFVPENGEISVEEVWSQWVDFAKENMASFPDHLESFVLEQVLADTPLSSSYSFTPCPDLPIETLENSYRIHLRIELTKSPSPLGVATFTISFAPLDTHRETLTILDITTASLSDDCVNALKGVSFPVLSRRTRFNLLFADPITLINKASGKELLSDLSPPQEIKNHVNTFLSHLTA</sequence>
<comment type="caution">
    <text evidence="1">The sequence shown here is derived from an EMBL/GenBank/DDBJ whole genome shotgun (WGS) entry which is preliminary data.</text>
</comment>
<accession>A0ABS0B0H5</accession>
<protein>
    <submittedName>
        <fullName evidence="1">Uncharacterized protein</fullName>
    </submittedName>
</protein>
<gene>
    <name evidence="1" type="ORF">NEPTK9_001216</name>
</gene>
<dbReference type="Proteomes" id="UP001194714">
    <property type="component" value="Unassembled WGS sequence"/>
</dbReference>
<reference evidence="1 2" key="1">
    <citation type="submission" date="2020-01" db="EMBL/GenBank/DDBJ databases">
        <title>Draft genome sequence of Cand. Neptunochlamydia vexilliferae K9.</title>
        <authorList>
            <person name="Schulz F."/>
            <person name="Koestlbacher S."/>
            <person name="Wascher F."/>
            <person name="Pizzetti I."/>
            <person name="Horn M."/>
        </authorList>
    </citation>
    <scope>NUCLEOTIDE SEQUENCE [LARGE SCALE GENOMIC DNA]</scope>
    <source>
        <strain evidence="1 2">K9</strain>
    </source>
</reference>